<dbReference type="EMBL" id="PVWO01000109">
    <property type="protein sequence ID" value="PSB56761.1"/>
    <property type="molecule type" value="Genomic_DNA"/>
</dbReference>
<evidence type="ECO:0000313" key="3">
    <source>
        <dbReference type="Proteomes" id="UP000238937"/>
    </source>
</evidence>
<keyword evidence="1" id="KW-0812">Transmembrane</keyword>
<dbReference type="PROSITE" id="PS51257">
    <property type="entry name" value="PROKAR_LIPOPROTEIN"/>
    <property type="match status" value="1"/>
</dbReference>
<dbReference type="Proteomes" id="UP000238937">
    <property type="component" value="Unassembled WGS sequence"/>
</dbReference>
<protein>
    <submittedName>
        <fullName evidence="2">Uncharacterized protein</fullName>
    </submittedName>
</protein>
<dbReference type="AlphaFoldDB" id="A0A2T1GGV9"/>
<feature type="transmembrane region" description="Helical" evidence="1">
    <location>
        <begin position="12"/>
        <end position="32"/>
    </location>
</feature>
<name>A0A2T1GGV9_9CYAN</name>
<evidence type="ECO:0000313" key="2">
    <source>
        <dbReference type="EMBL" id="PSB56761.1"/>
    </source>
</evidence>
<keyword evidence="1" id="KW-1133">Transmembrane helix</keyword>
<gene>
    <name evidence="2" type="ORF">C7B77_10790</name>
</gene>
<sequence length="181" mass="20039">MIQHNRRYSQSIAMLATIGLLSTILIGCTNVNTSSDRQSTESRSSTKIDTPIQDVRVENSQKVEIKGNNNVRLNSKTSTTTSDGVVTRSESIEKNTEIAQTDTSSNKIVDGRYWVGATDQGLEVKGDRYRYDTEGGEQQWEDISDLKYVKNGVIFDGKTYWCLSTLAPSPITGCSANGWSR</sequence>
<accession>A0A2T1GGV9</accession>
<reference evidence="2 3" key="1">
    <citation type="submission" date="2018-03" db="EMBL/GenBank/DDBJ databases">
        <title>The ancient ancestry and fast evolution of plastids.</title>
        <authorList>
            <person name="Moore K.R."/>
            <person name="Magnabosco C."/>
            <person name="Momper L."/>
            <person name="Gold D.A."/>
            <person name="Bosak T."/>
            <person name="Fournier G.P."/>
        </authorList>
    </citation>
    <scope>NUCLEOTIDE SEQUENCE [LARGE SCALE GENOMIC DNA]</scope>
    <source>
        <strain evidence="2 3">CCALA 037</strain>
    </source>
</reference>
<keyword evidence="3" id="KW-1185">Reference proteome</keyword>
<comment type="caution">
    <text evidence="2">The sequence shown here is derived from an EMBL/GenBank/DDBJ whole genome shotgun (WGS) entry which is preliminary data.</text>
</comment>
<organism evidence="2 3">
    <name type="scientific">Chamaesiphon polymorphus CCALA 037</name>
    <dbReference type="NCBI Taxonomy" id="2107692"/>
    <lineage>
        <taxon>Bacteria</taxon>
        <taxon>Bacillati</taxon>
        <taxon>Cyanobacteriota</taxon>
        <taxon>Cyanophyceae</taxon>
        <taxon>Gomontiellales</taxon>
        <taxon>Chamaesiphonaceae</taxon>
        <taxon>Chamaesiphon</taxon>
    </lineage>
</organism>
<proteinExistence type="predicted"/>
<evidence type="ECO:0000256" key="1">
    <source>
        <dbReference type="SAM" id="Phobius"/>
    </source>
</evidence>
<keyword evidence="1" id="KW-0472">Membrane</keyword>